<reference evidence="2 3" key="1">
    <citation type="submission" date="2017-09" db="EMBL/GenBank/DDBJ databases">
        <title>Depth-based differentiation of microbial function through sediment-hosted aquifers and enrichment of novel symbionts in the deep terrestrial subsurface.</title>
        <authorList>
            <person name="Probst A.J."/>
            <person name="Ladd B."/>
            <person name="Jarett J.K."/>
            <person name="Geller-Mcgrath D.E."/>
            <person name="Sieber C.M."/>
            <person name="Emerson J.B."/>
            <person name="Anantharaman K."/>
            <person name="Thomas B.C."/>
            <person name="Malmstrom R."/>
            <person name="Stieglmeier M."/>
            <person name="Klingl A."/>
            <person name="Woyke T."/>
            <person name="Ryan C.M."/>
            <person name="Banfield J.F."/>
        </authorList>
    </citation>
    <scope>NUCLEOTIDE SEQUENCE [LARGE SCALE GENOMIC DNA]</scope>
    <source>
        <strain evidence="2">CG10_big_fil_rev_8_21_14_0_10_32_10</strain>
    </source>
</reference>
<evidence type="ECO:0000313" key="3">
    <source>
        <dbReference type="Proteomes" id="UP000230214"/>
    </source>
</evidence>
<dbReference type="Proteomes" id="UP000230214">
    <property type="component" value="Unassembled WGS sequence"/>
</dbReference>
<organism evidence="2 3">
    <name type="scientific">candidate division WWE3 bacterium CG10_big_fil_rev_8_21_14_0_10_32_10</name>
    <dbReference type="NCBI Taxonomy" id="1975090"/>
    <lineage>
        <taxon>Bacteria</taxon>
        <taxon>Katanobacteria</taxon>
    </lineage>
</organism>
<dbReference type="InterPro" id="IPR001173">
    <property type="entry name" value="Glyco_trans_2-like"/>
</dbReference>
<dbReference type="GO" id="GO:0016758">
    <property type="term" value="F:hexosyltransferase activity"/>
    <property type="evidence" value="ECO:0007669"/>
    <property type="project" value="UniProtKB-ARBA"/>
</dbReference>
<dbReference type="Gene3D" id="3.90.550.10">
    <property type="entry name" value="Spore Coat Polysaccharide Biosynthesis Protein SpsA, Chain A"/>
    <property type="match status" value="1"/>
</dbReference>
<name>A0A2H0R914_UNCKA</name>
<feature type="domain" description="Glycosyltransferase 2-like" evidence="1">
    <location>
        <begin position="7"/>
        <end position="140"/>
    </location>
</feature>
<proteinExistence type="predicted"/>
<evidence type="ECO:0000259" key="1">
    <source>
        <dbReference type="Pfam" id="PF00535"/>
    </source>
</evidence>
<evidence type="ECO:0000313" key="2">
    <source>
        <dbReference type="EMBL" id="PIR43008.1"/>
    </source>
</evidence>
<accession>A0A2H0R914</accession>
<sequence>MPKPEVSVITPAYNCEKYIKKAIESILNQSYKDFEYIVIDDQSTDKTWKIIKSFANKDTRIKAYINKRNLGIPLNRNRGIKLARGKYIVWQDADDISKKHRIKKLYEFMENNKEVGICGSYIQFFSGKKNLNRRLYNTKDNYLRKKIFFFSPVAQPSAMVRKECFTKLGGFDKKWKSAEDLEMSFRIGTLYKFANIPQILLKYRIHNRSITFVKLKQTEVNTIKIRKKYSKSKNYKMSHLDKMYNWIQYITIYLMPPKFRIKLFNFLRNTR</sequence>
<dbReference type="PANTHER" id="PTHR22916:SF3">
    <property type="entry name" value="UDP-GLCNAC:BETAGAL BETA-1,3-N-ACETYLGLUCOSAMINYLTRANSFERASE-LIKE PROTEIN 1"/>
    <property type="match status" value="1"/>
</dbReference>
<dbReference type="Pfam" id="PF00535">
    <property type="entry name" value="Glycos_transf_2"/>
    <property type="match status" value="1"/>
</dbReference>
<dbReference type="SUPFAM" id="SSF53448">
    <property type="entry name" value="Nucleotide-diphospho-sugar transferases"/>
    <property type="match status" value="1"/>
</dbReference>
<dbReference type="EMBL" id="PCXU01000044">
    <property type="protein sequence ID" value="PIR43008.1"/>
    <property type="molecule type" value="Genomic_DNA"/>
</dbReference>
<gene>
    <name evidence="2" type="ORF">COV24_05140</name>
</gene>
<dbReference type="InterPro" id="IPR029044">
    <property type="entry name" value="Nucleotide-diphossugar_trans"/>
</dbReference>
<dbReference type="PANTHER" id="PTHR22916">
    <property type="entry name" value="GLYCOSYLTRANSFERASE"/>
    <property type="match status" value="1"/>
</dbReference>
<protein>
    <recommendedName>
        <fullName evidence="1">Glycosyltransferase 2-like domain-containing protein</fullName>
    </recommendedName>
</protein>
<comment type="caution">
    <text evidence="2">The sequence shown here is derived from an EMBL/GenBank/DDBJ whole genome shotgun (WGS) entry which is preliminary data.</text>
</comment>
<dbReference type="AlphaFoldDB" id="A0A2H0R914"/>